<gene>
    <name evidence="1" type="ORF">CRV2_00017392</name>
</gene>
<evidence type="ECO:0000313" key="1">
    <source>
        <dbReference type="EMBL" id="CAG9955602.1"/>
    </source>
</evidence>
<reference evidence="1" key="2">
    <citation type="submission" date="2021-10" db="EMBL/GenBank/DDBJ databases">
        <authorList>
            <person name="Piombo E."/>
        </authorList>
    </citation>
    <scope>NUCLEOTIDE SEQUENCE</scope>
</reference>
<organism evidence="1 2">
    <name type="scientific">Clonostachys rosea f. rosea IK726</name>
    <dbReference type="NCBI Taxonomy" id="1349383"/>
    <lineage>
        <taxon>Eukaryota</taxon>
        <taxon>Fungi</taxon>
        <taxon>Dikarya</taxon>
        <taxon>Ascomycota</taxon>
        <taxon>Pezizomycotina</taxon>
        <taxon>Sordariomycetes</taxon>
        <taxon>Hypocreomycetidae</taxon>
        <taxon>Hypocreales</taxon>
        <taxon>Bionectriaceae</taxon>
        <taxon>Clonostachys</taxon>
    </lineage>
</organism>
<name>A0ACA9UQ74_BIOOC</name>
<comment type="caution">
    <text evidence="1">The sequence shown here is derived from an EMBL/GenBank/DDBJ whole genome shotgun (WGS) entry which is preliminary data.</text>
</comment>
<dbReference type="Proteomes" id="UP000836387">
    <property type="component" value="Unassembled WGS sequence"/>
</dbReference>
<evidence type="ECO:0000313" key="2">
    <source>
        <dbReference type="Proteomes" id="UP000836387"/>
    </source>
</evidence>
<dbReference type="EMBL" id="CADEHS020000596">
    <property type="protein sequence ID" value="CAG9955602.1"/>
    <property type="molecule type" value="Genomic_DNA"/>
</dbReference>
<sequence length="67" mass="6696">MYVYDQLQVDKPGHIVNGGGGGLGWSGGGTIGVKLATDCFLGDGQGASADQITQDGMLQELDGTGAP</sequence>
<protein>
    <submittedName>
        <fullName evidence="1">Uncharacterized protein</fullName>
    </submittedName>
</protein>
<proteinExistence type="predicted"/>
<reference evidence="1" key="1">
    <citation type="submission" date="2020-04" db="EMBL/GenBank/DDBJ databases">
        <authorList>
            <person name="Broberg M."/>
        </authorList>
    </citation>
    <scope>NUCLEOTIDE SEQUENCE</scope>
</reference>
<accession>A0ACA9UQ74</accession>
<keyword evidence="2" id="KW-1185">Reference proteome</keyword>